<evidence type="ECO:0000313" key="4">
    <source>
        <dbReference type="Proteomes" id="UP000324585"/>
    </source>
</evidence>
<evidence type="ECO:0000313" key="3">
    <source>
        <dbReference type="EMBL" id="KAA8492676.1"/>
    </source>
</evidence>
<dbReference type="GO" id="GO:0016539">
    <property type="term" value="P:intein-mediated protein splicing"/>
    <property type="evidence" value="ECO:0007669"/>
    <property type="project" value="InterPro"/>
</dbReference>
<comment type="caution">
    <text evidence="3">The sequence shown here is derived from an EMBL/GenBank/DDBJ whole genome shotgun (WGS) entry which is preliminary data.</text>
</comment>
<dbReference type="Pfam" id="PF01079">
    <property type="entry name" value="Hint"/>
    <property type="match status" value="1"/>
</dbReference>
<dbReference type="CDD" id="cd00081">
    <property type="entry name" value="Hint"/>
    <property type="match status" value="1"/>
</dbReference>
<dbReference type="AlphaFoldDB" id="A0A5J4YMS1"/>
<dbReference type="Gene3D" id="2.170.16.10">
    <property type="entry name" value="Hedgehog/Intein (Hint) domain"/>
    <property type="match status" value="1"/>
</dbReference>
<dbReference type="SMART" id="SM00306">
    <property type="entry name" value="HintN"/>
    <property type="match status" value="1"/>
</dbReference>
<reference evidence="4" key="1">
    <citation type="journal article" date="2019" name="Nat. Commun.">
        <title>Expansion of phycobilisome linker gene families in mesophilic red algae.</title>
        <authorList>
            <person name="Lee J."/>
            <person name="Kim D."/>
            <person name="Bhattacharya D."/>
            <person name="Yoon H.S."/>
        </authorList>
    </citation>
    <scope>NUCLEOTIDE SEQUENCE [LARGE SCALE GENOMIC DNA]</scope>
    <source>
        <strain evidence="4">CCMP 1328</strain>
    </source>
</reference>
<keyword evidence="4" id="KW-1185">Reference proteome</keyword>
<dbReference type="InterPro" id="IPR052140">
    <property type="entry name" value="Dev_Signal_Hedgehog-like"/>
</dbReference>
<dbReference type="PROSITE" id="PS50817">
    <property type="entry name" value="INTEIN_N_TER"/>
    <property type="match status" value="1"/>
</dbReference>
<dbReference type="EMBL" id="VRMN01000009">
    <property type="protein sequence ID" value="KAA8492676.1"/>
    <property type="molecule type" value="Genomic_DNA"/>
</dbReference>
<dbReference type="PANTHER" id="PTHR46706">
    <property type="entry name" value="PROTEIN QUA-1-RELATED"/>
    <property type="match status" value="1"/>
</dbReference>
<name>A0A5J4YMS1_PORPP</name>
<dbReference type="Proteomes" id="UP000324585">
    <property type="component" value="Unassembled WGS sequence"/>
</dbReference>
<proteinExistence type="predicted"/>
<accession>A0A5J4YMS1</accession>
<dbReference type="InterPro" id="IPR001767">
    <property type="entry name" value="Hedgehog_Hint"/>
</dbReference>
<feature type="domain" description="Hint" evidence="2">
    <location>
        <begin position="226"/>
        <end position="322"/>
    </location>
</feature>
<dbReference type="PANTHER" id="PTHR46706:SF12">
    <property type="entry name" value="PROTEIN QUA-1-RELATED"/>
    <property type="match status" value="1"/>
</dbReference>
<dbReference type="SUPFAM" id="SSF51294">
    <property type="entry name" value="Hedgehog/intein (Hint) domain"/>
    <property type="match status" value="1"/>
</dbReference>
<protein>
    <submittedName>
        <fullName evidence="3">Desert hedgehog protein A</fullName>
    </submittedName>
</protein>
<dbReference type="InterPro" id="IPR036844">
    <property type="entry name" value="Hint_dom_sf"/>
</dbReference>
<dbReference type="InterPro" id="IPR006141">
    <property type="entry name" value="Intein_N"/>
</dbReference>
<dbReference type="OrthoDB" id="5539at2759"/>
<feature type="signal peptide" evidence="1">
    <location>
        <begin position="1"/>
        <end position="33"/>
    </location>
</feature>
<gene>
    <name evidence="3" type="ORF">FVE85_8183</name>
</gene>
<organism evidence="3 4">
    <name type="scientific">Porphyridium purpureum</name>
    <name type="common">Red alga</name>
    <name type="synonym">Porphyridium cruentum</name>
    <dbReference type="NCBI Taxonomy" id="35688"/>
    <lineage>
        <taxon>Eukaryota</taxon>
        <taxon>Rhodophyta</taxon>
        <taxon>Bangiophyceae</taxon>
        <taxon>Porphyridiales</taxon>
        <taxon>Porphyridiaceae</taxon>
        <taxon>Porphyridium</taxon>
    </lineage>
</organism>
<evidence type="ECO:0000259" key="2">
    <source>
        <dbReference type="SMART" id="SM00306"/>
    </source>
</evidence>
<feature type="chain" id="PRO_5023893412" evidence="1">
    <location>
        <begin position="34"/>
        <end position="417"/>
    </location>
</feature>
<dbReference type="GO" id="GO:0016540">
    <property type="term" value="P:protein autoprocessing"/>
    <property type="evidence" value="ECO:0007669"/>
    <property type="project" value="InterPro"/>
</dbReference>
<sequence length="417" mass="45396">MGGRGGVRREMVGTPAMLVVYLVCAAALGIVRAQPTELNGKYEFNDSIIPAAFPLQSRICTDELLLDAANGTTVMLPSTAFIFEDGDDPCGDTASFLFDEYDRDFRFSAEINEPGLATFEFVINAESGFLARMPADEFMACGPRTLNAFDVPETNMTSAQTLRAGFVYLESGLIRFTGTVLDQDLPTQEINMEDPSLIYFGAVSLTGEDSSPMVPSFCAFTKLDDSVCFPASGAVTLENGESKNMALLELGDRVRVATNPDVFSDVFFFGHREPRAVSHFLRFSLASGNQVSVSPRHYIYSQNRGRTLAKHVLPGKDALQAADGQWDPVVARHAVFDRGVFSPHTLQGDLLVDGYLVSSYSDSVSPGLAHILLAPLRLVYRTCGARPLSLFSVLEGSVRWPTTWVKALRRLSAALNG</sequence>
<dbReference type="InterPro" id="IPR003587">
    <property type="entry name" value="Hint_dom_N"/>
</dbReference>
<keyword evidence="1" id="KW-0732">Signal</keyword>
<evidence type="ECO:0000256" key="1">
    <source>
        <dbReference type="SAM" id="SignalP"/>
    </source>
</evidence>